<dbReference type="EMBL" id="GHES01003144">
    <property type="protein sequence ID" value="MPA33703.1"/>
    <property type="molecule type" value="Transcribed_RNA"/>
</dbReference>
<dbReference type="SUPFAM" id="SSF52200">
    <property type="entry name" value="Toll/Interleukin receptor TIR domain"/>
    <property type="match status" value="1"/>
</dbReference>
<dbReference type="InterPro" id="IPR000157">
    <property type="entry name" value="TIR_dom"/>
</dbReference>
<dbReference type="Gene3D" id="3.40.50.10140">
    <property type="entry name" value="Toll/interleukin-1 receptor homology (TIR) domain"/>
    <property type="match status" value="1"/>
</dbReference>
<dbReference type="PROSITE" id="PS50104">
    <property type="entry name" value="TIR"/>
    <property type="match status" value="1"/>
</dbReference>
<proteinExistence type="predicted"/>
<dbReference type="GO" id="GO:0061809">
    <property type="term" value="F:NAD+ nucleosidase activity, cyclic ADP-ribose generating"/>
    <property type="evidence" value="ECO:0007669"/>
    <property type="project" value="UniProtKB-EC"/>
</dbReference>
<evidence type="ECO:0000313" key="6">
    <source>
        <dbReference type="EMBL" id="MPA33702.1"/>
    </source>
</evidence>
<evidence type="ECO:0000256" key="2">
    <source>
        <dbReference type="ARBA" id="ARBA00022801"/>
    </source>
</evidence>
<dbReference type="PANTHER" id="PTHR32009:SF39">
    <property type="entry name" value="TIR DOMAIN-CONTAINING PROTEIN"/>
    <property type="match status" value="1"/>
</dbReference>
<evidence type="ECO:0000313" key="8">
    <source>
        <dbReference type="EMBL" id="MPA72683.1"/>
    </source>
</evidence>
<accession>A0A5B6YQZ0</accession>
<dbReference type="EMBL" id="GHES01042124">
    <property type="protein sequence ID" value="MPA72683.1"/>
    <property type="molecule type" value="Transcribed_RNA"/>
</dbReference>
<dbReference type="Pfam" id="PF01582">
    <property type="entry name" value="TIR"/>
    <property type="match status" value="1"/>
</dbReference>
<sequence length="101" mass="11560">MASSSSSARRWRYEVFLSFRGEDTRRTFLDHLYAALHQKGIRAFKDDEQLRKGMEISPALLESIEESWSAIIIFSKEYAASSWCLKSPSSFLFAGMNPCVN</sequence>
<dbReference type="EMBL" id="GHES01003143">
    <property type="protein sequence ID" value="MPA33702.1"/>
    <property type="molecule type" value="Transcribed_RNA"/>
</dbReference>
<keyword evidence="3" id="KW-0520">NAD</keyword>
<comment type="catalytic activity">
    <reaction evidence="4">
        <text>NAD(+) + H2O = ADP-D-ribose + nicotinamide + H(+)</text>
        <dbReference type="Rhea" id="RHEA:16301"/>
        <dbReference type="ChEBI" id="CHEBI:15377"/>
        <dbReference type="ChEBI" id="CHEBI:15378"/>
        <dbReference type="ChEBI" id="CHEBI:17154"/>
        <dbReference type="ChEBI" id="CHEBI:57540"/>
        <dbReference type="ChEBI" id="CHEBI:57967"/>
        <dbReference type="EC" id="3.2.2.6"/>
    </reaction>
    <physiologicalReaction direction="left-to-right" evidence="4">
        <dbReference type="Rhea" id="RHEA:16302"/>
    </physiologicalReaction>
</comment>
<reference evidence="7" key="1">
    <citation type="submission" date="2019-08" db="EMBL/GenBank/DDBJ databases">
        <title>Reference gene set and small RNA set construction with multiple tissues from Davidia involucrata Baill.</title>
        <authorList>
            <person name="Yang H."/>
            <person name="Zhou C."/>
            <person name="Li G."/>
            <person name="Wang J."/>
            <person name="Gao P."/>
            <person name="Wang M."/>
            <person name="Wang R."/>
            <person name="Zhao Y."/>
        </authorList>
    </citation>
    <scope>NUCLEOTIDE SEQUENCE</scope>
    <source>
        <tissue evidence="7">Mixed with DoveR01_LX</tissue>
    </source>
</reference>
<dbReference type="SMART" id="SM00255">
    <property type="entry name" value="TIR"/>
    <property type="match status" value="1"/>
</dbReference>
<gene>
    <name evidence="6" type="ORF">Din_003143</name>
    <name evidence="7" type="ORF">Din_003144</name>
    <name evidence="8" type="ORF">Din_042124</name>
</gene>
<evidence type="ECO:0000256" key="3">
    <source>
        <dbReference type="ARBA" id="ARBA00023027"/>
    </source>
</evidence>
<dbReference type="PANTHER" id="PTHR32009">
    <property type="entry name" value="TMV RESISTANCE PROTEIN N-LIKE"/>
    <property type="match status" value="1"/>
</dbReference>
<dbReference type="InterPro" id="IPR035897">
    <property type="entry name" value="Toll_tir_struct_dom_sf"/>
</dbReference>
<evidence type="ECO:0000256" key="4">
    <source>
        <dbReference type="ARBA" id="ARBA00047304"/>
    </source>
</evidence>
<dbReference type="AlphaFoldDB" id="A0A5B6YQZ0"/>
<keyword evidence="2" id="KW-0378">Hydrolase</keyword>
<dbReference type="EC" id="3.2.2.6" evidence="1"/>
<name>A0A5B6YQZ0_DAVIN</name>
<dbReference type="GO" id="GO:0007165">
    <property type="term" value="P:signal transduction"/>
    <property type="evidence" value="ECO:0007669"/>
    <property type="project" value="InterPro"/>
</dbReference>
<evidence type="ECO:0000259" key="5">
    <source>
        <dbReference type="PROSITE" id="PS50104"/>
    </source>
</evidence>
<protein>
    <recommendedName>
        <fullName evidence="1">ADP-ribosyl cyclase/cyclic ADP-ribose hydrolase</fullName>
        <ecNumber evidence="1">3.2.2.6</ecNumber>
    </recommendedName>
</protein>
<evidence type="ECO:0000313" key="7">
    <source>
        <dbReference type="EMBL" id="MPA33703.1"/>
    </source>
</evidence>
<feature type="domain" description="TIR" evidence="5">
    <location>
        <begin position="11"/>
        <end position="101"/>
    </location>
</feature>
<organism evidence="7">
    <name type="scientific">Davidia involucrata</name>
    <name type="common">Dove tree</name>
    <dbReference type="NCBI Taxonomy" id="16924"/>
    <lineage>
        <taxon>Eukaryota</taxon>
        <taxon>Viridiplantae</taxon>
        <taxon>Streptophyta</taxon>
        <taxon>Embryophyta</taxon>
        <taxon>Tracheophyta</taxon>
        <taxon>Spermatophyta</taxon>
        <taxon>Magnoliopsida</taxon>
        <taxon>eudicotyledons</taxon>
        <taxon>Gunneridae</taxon>
        <taxon>Pentapetalae</taxon>
        <taxon>asterids</taxon>
        <taxon>Cornales</taxon>
        <taxon>Nyssaceae</taxon>
        <taxon>Davidia</taxon>
    </lineage>
</organism>
<evidence type="ECO:0000256" key="1">
    <source>
        <dbReference type="ARBA" id="ARBA00011982"/>
    </source>
</evidence>